<dbReference type="AlphaFoldDB" id="A0A9D9HEE0"/>
<dbReference type="EMBL" id="JADIMQ010000051">
    <property type="protein sequence ID" value="MBO8448321.1"/>
    <property type="molecule type" value="Genomic_DNA"/>
</dbReference>
<dbReference type="Gene3D" id="3.30.470.10">
    <property type="match status" value="1"/>
</dbReference>
<protein>
    <recommendedName>
        <fullName evidence="7">branched-chain-amino-acid transaminase</fullName>
        <ecNumber evidence="7">2.6.1.42</ecNumber>
    </recommendedName>
</protein>
<evidence type="ECO:0000256" key="1">
    <source>
        <dbReference type="ARBA" id="ARBA00001933"/>
    </source>
</evidence>
<dbReference type="GO" id="GO:0004084">
    <property type="term" value="F:branched-chain-amino-acid transaminase activity"/>
    <property type="evidence" value="ECO:0007669"/>
    <property type="project" value="UniProtKB-EC"/>
</dbReference>
<feature type="modified residue" description="N6-(pyridoxal phosphate)lysine" evidence="14">
    <location>
        <position position="183"/>
    </location>
</feature>
<dbReference type="EC" id="2.6.1.42" evidence="7"/>
<dbReference type="Proteomes" id="UP000810252">
    <property type="component" value="Unassembled WGS sequence"/>
</dbReference>
<comment type="pathway">
    <text evidence="4">Amino-acid biosynthesis; L-valine biosynthesis; L-valine from pyruvate: step 4/4.</text>
</comment>
<dbReference type="NCBIfam" id="NF009897">
    <property type="entry name" value="PRK13357.1"/>
    <property type="match status" value="1"/>
</dbReference>
<dbReference type="CDD" id="cd01557">
    <property type="entry name" value="BCAT_beta_family"/>
    <property type="match status" value="1"/>
</dbReference>
<organism evidence="15 16">
    <name type="scientific">Candidatus Cryptobacteroides merdigallinarum</name>
    <dbReference type="NCBI Taxonomy" id="2840770"/>
    <lineage>
        <taxon>Bacteria</taxon>
        <taxon>Pseudomonadati</taxon>
        <taxon>Bacteroidota</taxon>
        <taxon>Bacteroidia</taxon>
        <taxon>Bacteroidales</taxon>
        <taxon>Candidatus Cryptobacteroides</taxon>
    </lineage>
</organism>
<evidence type="ECO:0000256" key="8">
    <source>
        <dbReference type="ARBA" id="ARBA00022576"/>
    </source>
</evidence>
<dbReference type="GO" id="GO:0009081">
    <property type="term" value="P:branched-chain amino acid metabolic process"/>
    <property type="evidence" value="ECO:0007669"/>
    <property type="project" value="InterPro"/>
</dbReference>
<evidence type="ECO:0000256" key="11">
    <source>
        <dbReference type="ARBA" id="ARBA00048212"/>
    </source>
</evidence>
<keyword evidence="9 15" id="KW-0808">Transferase</keyword>
<dbReference type="NCBIfam" id="TIGR01123">
    <property type="entry name" value="ilvE_II"/>
    <property type="match status" value="1"/>
</dbReference>
<evidence type="ECO:0000256" key="10">
    <source>
        <dbReference type="ARBA" id="ARBA00022898"/>
    </source>
</evidence>
<keyword evidence="8 15" id="KW-0032">Aminotransferase</keyword>
<evidence type="ECO:0000256" key="5">
    <source>
        <dbReference type="ARBA" id="ARBA00005072"/>
    </source>
</evidence>
<evidence type="ECO:0000313" key="16">
    <source>
        <dbReference type="Proteomes" id="UP000810252"/>
    </source>
</evidence>
<dbReference type="SUPFAM" id="SSF56752">
    <property type="entry name" value="D-aminoacid aminotransferase-like PLP-dependent enzymes"/>
    <property type="match status" value="1"/>
</dbReference>
<comment type="pathway">
    <text evidence="5">Amino-acid biosynthesis; L-leucine biosynthesis; L-leucine from 3-methyl-2-oxobutanoate: step 4/4.</text>
</comment>
<dbReference type="InterPro" id="IPR036038">
    <property type="entry name" value="Aminotransferase-like"/>
</dbReference>
<evidence type="ECO:0000256" key="9">
    <source>
        <dbReference type="ARBA" id="ARBA00022679"/>
    </source>
</evidence>
<evidence type="ECO:0000256" key="4">
    <source>
        <dbReference type="ARBA" id="ARBA00004931"/>
    </source>
</evidence>
<comment type="catalytic activity">
    <reaction evidence="13">
        <text>L-leucine + 2-oxoglutarate = 4-methyl-2-oxopentanoate + L-glutamate</text>
        <dbReference type="Rhea" id="RHEA:18321"/>
        <dbReference type="ChEBI" id="CHEBI:16810"/>
        <dbReference type="ChEBI" id="CHEBI:17865"/>
        <dbReference type="ChEBI" id="CHEBI:29985"/>
        <dbReference type="ChEBI" id="CHEBI:57427"/>
        <dbReference type="EC" id="2.6.1.42"/>
    </reaction>
</comment>
<evidence type="ECO:0000313" key="15">
    <source>
        <dbReference type="EMBL" id="MBO8448321.1"/>
    </source>
</evidence>
<evidence type="ECO:0000256" key="2">
    <source>
        <dbReference type="ARBA" id="ARBA00003109"/>
    </source>
</evidence>
<proteinExistence type="inferred from homology"/>
<evidence type="ECO:0000256" key="13">
    <source>
        <dbReference type="ARBA" id="ARBA00049229"/>
    </source>
</evidence>
<comment type="cofactor">
    <cofactor evidence="1">
        <name>pyridoxal 5'-phosphate</name>
        <dbReference type="ChEBI" id="CHEBI:597326"/>
    </cofactor>
</comment>
<evidence type="ECO:0000256" key="14">
    <source>
        <dbReference type="PIRSR" id="PIRSR006468-1"/>
    </source>
</evidence>
<gene>
    <name evidence="15" type="ORF">IAC29_03505</name>
</gene>
<dbReference type="InterPro" id="IPR043131">
    <property type="entry name" value="BCAT-like_N"/>
</dbReference>
<dbReference type="InterPro" id="IPR001544">
    <property type="entry name" value="Aminotrans_IV"/>
</dbReference>
<comment type="pathway">
    <text evidence="3">Amino-acid biosynthesis; L-isoleucine biosynthesis; L-isoleucine from 2-oxobutanoate: step 4/4.</text>
</comment>
<dbReference type="PIRSF" id="PIRSF006468">
    <property type="entry name" value="BCAT1"/>
    <property type="match status" value="1"/>
</dbReference>
<reference evidence="15" key="2">
    <citation type="journal article" date="2021" name="PeerJ">
        <title>Extensive microbial diversity within the chicken gut microbiome revealed by metagenomics and culture.</title>
        <authorList>
            <person name="Gilroy R."/>
            <person name="Ravi A."/>
            <person name="Getino M."/>
            <person name="Pursley I."/>
            <person name="Horton D.L."/>
            <person name="Alikhan N.F."/>
            <person name="Baker D."/>
            <person name="Gharbi K."/>
            <person name="Hall N."/>
            <person name="Watson M."/>
            <person name="Adriaenssens E.M."/>
            <person name="Foster-Nyarko E."/>
            <person name="Jarju S."/>
            <person name="Secka A."/>
            <person name="Antonio M."/>
            <person name="Oren A."/>
            <person name="Chaudhuri R.R."/>
            <person name="La Ragione R."/>
            <person name="Hildebrand F."/>
            <person name="Pallen M.J."/>
        </authorList>
    </citation>
    <scope>NUCLEOTIDE SEQUENCE</scope>
    <source>
        <strain evidence="15">20514</strain>
    </source>
</reference>
<accession>A0A9D9HEE0</accession>
<comment type="catalytic activity">
    <reaction evidence="11">
        <text>L-valine + 2-oxoglutarate = 3-methyl-2-oxobutanoate + L-glutamate</text>
        <dbReference type="Rhea" id="RHEA:24813"/>
        <dbReference type="ChEBI" id="CHEBI:11851"/>
        <dbReference type="ChEBI" id="CHEBI:16810"/>
        <dbReference type="ChEBI" id="CHEBI:29985"/>
        <dbReference type="ChEBI" id="CHEBI:57762"/>
        <dbReference type="EC" id="2.6.1.42"/>
    </reaction>
</comment>
<evidence type="ECO:0000256" key="6">
    <source>
        <dbReference type="ARBA" id="ARBA00009320"/>
    </source>
</evidence>
<comment type="similarity">
    <text evidence="6">Belongs to the class-IV pyridoxal-phosphate-dependent aminotransferase family.</text>
</comment>
<comment type="caution">
    <text evidence="15">The sequence shown here is derived from an EMBL/GenBank/DDBJ whole genome shotgun (WGS) entry which is preliminary data.</text>
</comment>
<dbReference type="PANTHER" id="PTHR42825">
    <property type="entry name" value="AMINO ACID AMINOTRANSFERASE"/>
    <property type="match status" value="1"/>
</dbReference>
<reference evidence="15" key="1">
    <citation type="submission" date="2020-10" db="EMBL/GenBank/DDBJ databases">
        <authorList>
            <person name="Gilroy R."/>
        </authorList>
    </citation>
    <scope>NUCLEOTIDE SEQUENCE</scope>
    <source>
        <strain evidence="15">20514</strain>
    </source>
</reference>
<dbReference type="InterPro" id="IPR005786">
    <property type="entry name" value="B_amino_transII"/>
</dbReference>
<comment type="catalytic activity">
    <reaction evidence="12">
        <text>L-isoleucine + 2-oxoglutarate = (S)-3-methyl-2-oxopentanoate + L-glutamate</text>
        <dbReference type="Rhea" id="RHEA:24801"/>
        <dbReference type="ChEBI" id="CHEBI:16810"/>
        <dbReference type="ChEBI" id="CHEBI:29985"/>
        <dbReference type="ChEBI" id="CHEBI:35146"/>
        <dbReference type="ChEBI" id="CHEBI:58045"/>
        <dbReference type="EC" id="2.6.1.42"/>
    </reaction>
</comment>
<dbReference type="InterPro" id="IPR043132">
    <property type="entry name" value="BCAT-like_C"/>
</dbReference>
<evidence type="ECO:0000256" key="12">
    <source>
        <dbReference type="ARBA" id="ARBA00048798"/>
    </source>
</evidence>
<comment type="function">
    <text evidence="2">Acts on leucine, isoleucine and valine.</text>
</comment>
<dbReference type="Pfam" id="PF01063">
    <property type="entry name" value="Aminotran_4"/>
    <property type="match status" value="1"/>
</dbReference>
<sequence length="343" mass="38252">MANLDWTKLGFGYRKTNTILTCYYKDGKWGPVESCTDDNISISAFAGTLHYSIECFEGLKAFRGADGKVRLFRPDENAKRLQRSAAYIGIAAPSEELFIEMCIRVVKENIDFLPPYGSNASMYLRPTLIGINPQLGVKSSTECLFMMLCAPVGAYTGGTLQPSYVVISRDYDRAAPNGTGSFKLGSNYAASLYSYNLAHKLGYEAVLYLDPLQHKFIDEFNSSNFFAIRDNSYITPQSDTILPSITNKSLETVARELGMTVERRPVPVEELSTFEEVGECGTAVVITPVYQIDDKPTLESPEVTPYYFGSKEQCGPKSLKLYKMIRGIQDGEIEDPFNWCITL</sequence>
<dbReference type="PANTHER" id="PTHR42825:SF2">
    <property type="entry name" value="BRANCHED-CHAIN-AMINO-ACID AMINOTRANSFERASE 3, CHLOROPLASTIC-RELATED"/>
    <property type="match status" value="1"/>
</dbReference>
<evidence type="ECO:0000256" key="7">
    <source>
        <dbReference type="ARBA" id="ARBA00013053"/>
    </source>
</evidence>
<evidence type="ECO:0000256" key="3">
    <source>
        <dbReference type="ARBA" id="ARBA00004824"/>
    </source>
</evidence>
<dbReference type="InterPro" id="IPR033939">
    <property type="entry name" value="BCAT_family"/>
</dbReference>
<dbReference type="Gene3D" id="3.20.10.10">
    <property type="entry name" value="D-amino Acid Aminotransferase, subunit A, domain 2"/>
    <property type="match status" value="1"/>
</dbReference>
<name>A0A9D9HEE0_9BACT</name>
<keyword evidence="10" id="KW-0663">Pyridoxal phosphate</keyword>